<dbReference type="GO" id="GO:0005759">
    <property type="term" value="C:mitochondrial matrix"/>
    <property type="evidence" value="ECO:0007669"/>
    <property type="project" value="UniProtKB-SubCell"/>
</dbReference>
<dbReference type="PROSITE" id="PS51684">
    <property type="entry name" value="SAM_MT_TRM5_TYW2"/>
    <property type="match status" value="1"/>
</dbReference>
<evidence type="ECO:0000313" key="12">
    <source>
        <dbReference type="EMBL" id="KIY50428.1"/>
    </source>
</evidence>
<evidence type="ECO:0000256" key="1">
    <source>
        <dbReference type="ARBA" id="ARBA00009775"/>
    </source>
</evidence>
<keyword evidence="7 10" id="KW-0496">Mitochondrion</keyword>
<dbReference type="HAMAP" id="MF_03152">
    <property type="entry name" value="TRM5"/>
    <property type="match status" value="1"/>
</dbReference>
<evidence type="ECO:0000256" key="2">
    <source>
        <dbReference type="ARBA" id="ARBA00022490"/>
    </source>
</evidence>
<dbReference type="InterPro" id="IPR025792">
    <property type="entry name" value="tRNA_Gua_MeTrfase_euk"/>
</dbReference>
<dbReference type="Gene3D" id="3.30.300.110">
    <property type="entry name" value="Met-10+ protein-like domains"/>
    <property type="match status" value="1"/>
</dbReference>
<feature type="binding site" evidence="10">
    <location>
        <begin position="290"/>
        <end position="291"/>
    </location>
    <ligand>
        <name>S-adenosyl-L-methionine</name>
        <dbReference type="ChEBI" id="CHEBI:59789"/>
    </ligand>
</feature>
<evidence type="ECO:0000256" key="10">
    <source>
        <dbReference type="HAMAP-Rule" id="MF_03152"/>
    </source>
</evidence>
<dbReference type="AlphaFoldDB" id="A0A0D7AHW0"/>
<keyword evidence="2 10" id="KW-0963">Cytoplasm</keyword>
<accession>A0A0D7AHW0</accession>
<dbReference type="SUPFAM" id="SSF53335">
    <property type="entry name" value="S-adenosyl-L-methionine-dependent methyltransferases"/>
    <property type="match status" value="1"/>
</dbReference>
<evidence type="ECO:0000256" key="5">
    <source>
        <dbReference type="ARBA" id="ARBA00022691"/>
    </source>
</evidence>
<dbReference type="EC" id="2.1.1.228" evidence="10"/>
<feature type="binding site" evidence="10">
    <location>
        <begin position="262"/>
        <end position="263"/>
    </location>
    <ligand>
        <name>S-adenosyl-L-methionine</name>
        <dbReference type="ChEBI" id="CHEBI:59789"/>
    </ligand>
</feature>
<evidence type="ECO:0000256" key="6">
    <source>
        <dbReference type="ARBA" id="ARBA00022694"/>
    </source>
</evidence>
<keyword evidence="3 10" id="KW-0489">Methyltransferase</keyword>
<dbReference type="OrthoDB" id="408788at2759"/>
<dbReference type="InterPro" id="IPR056743">
    <property type="entry name" value="TRM5-TYW2-like_MTfase"/>
</dbReference>
<dbReference type="Gene3D" id="3.40.50.150">
    <property type="entry name" value="Vaccinia Virus protein VP39"/>
    <property type="match status" value="1"/>
</dbReference>
<reference evidence="12 13" key="1">
    <citation type="journal article" date="2015" name="Fungal Genet. Biol.">
        <title>Evolution of novel wood decay mechanisms in Agaricales revealed by the genome sequences of Fistulina hepatica and Cylindrobasidium torrendii.</title>
        <authorList>
            <person name="Floudas D."/>
            <person name="Held B.W."/>
            <person name="Riley R."/>
            <person name="Nagy L.G."/>
            <person name="Koehler G."/>
            <person name="Ransdell A.S."/>
            <person name="Younus H."/>
            <person name="Chow J."/>
            <person name="Chiniquy J."/>
            <person name="Lipzen A."/>
            <person name="Tritt A."/>
            <person name="Sun H."/>
            <person name="Haridas S."/>
            <person name="LaButti K."/>
            <person name="Ohm R.A."/>
            <person name="Kues U."/>
            <person name="Blanchette R.A."/>
            <person name="Grigoriev I.V."/>
            <person name="Minto R.E."/>
            <person name="Hibbett D.S."/>
        </authorList>
    </citation>
    <scope>NUCLEOTIDE SEQUENCE [LARGE SCALE GENOMIC DNA]</scope>
    <source>
        <strain evidence="12 13">ATCC 64428</strain>
    </source>
</reference>
<gene>
    <name evidence="10" type="primary">TRM5</name>
    <name evidence="12" type="ORF">FISHEDRAFT_38827</name>
</gene>
<evidence type="ECO:0000259" key="11">
    <source>
        <dbReference type="PROSITE" id="PS51684"/>
    </source>
</evidence>
<evidence type="ECO:0000313" key="13">
    <source>
        <dbReference type="Proteomes" id="UP000054144"/>
    </source>
</evidence>
<name>A0A0D7AHW0_9AGAR</name>
<evidence type="ECO:0000256" key="4">
    <source>
        <dbReference type="ARBA" id="ARBA00022679"/>
    </source>
</evidence>
<comment type="catalytic activity">
    <reaction evidence="9 10">
        <text>guanosine(37) in tRNA + S-adenosyl-L-methionine = N(1)-methylguanosine(37) in tRNA + S-adenosyl-L-homocysteine + H(+)</text>
        <dbReference type="Rhea" id="RHEA:36899"/>
        <dbReference type="Rhea" id="RHEA-COMP:10145"/>
        <dbReference type="Rhea" id="RHEA-COMP:10147"/>
        <dbReference type="ChEBI" id="CHEBI:15378"/>
        <dbReference type="ChEBI" id="CHEBI:57856"/>
        <dbReference type="ChEBI" id="CHEBI:59789"/>
        <dbReference type="ChEBI" id="CHEBI:73542"/>
        <dbReference type="ChEBI" id="CHEBI:74269"/>
        <dbReference type="EC" id="2.1.1.228"/>
    </reaction>
</comment>
<evidence type="ECO:0000256" key="3">
    <source>
        <dbReference type="ARBA" id="ARBA00022603"/>
    </source>
</evidence>
<evidence type="ECO:0000256" key="9">
    <source>
        <dbReference type="ARBA" id="ARBA00047783"/>
    </source>
</evidence>
<dbReference type="InterPro" id="IPR029063">
    <property type="entry name" value="SAM-dependent_MTases_sf"/>
</dbReference>
<dbReference type="CDD" id="cd02440">
    <property type="entry name" value="AdoMet_MTases"/>
    <property type="match status" value="1"/>
</dbReference>
<keyword evidence="5 10" id="KW-0949">S-adenosyl-L-methionine</keyword>
<feature type="binding site" evidence="10">
    <location>
        <position position="351"/>
    </location>
    <ligand>
        <name>S-adenosyl-L-methionine</name>
        <dbReference type="ChEBI" id="CHEBI:59789"/>
    </ligand>
</feature>
<dbReference type="InterPro" id="IPR056744">
    <property type="entry name" value="TRM5/TYW2-like_N"/>
</dbReference>
<dbReference type="GO" id="GO:0070901">
    <property type="term" value="P:mitochondrial tRNA methylation"/>
    <property type="evidence" value="ECO:0007669"/>
    <property type="project" value="UniProtKB-ARBA"/>
</dbReference>
<comment type="similarity">
    <text evidence="1">Belongs to the class I-like SAM-binding methyltransferase superfamily. TRM5/TYW2 family.</text>
</comment>
<protein>
    <recommendedName>
        <fullName evidence="10">tRNA (guanine(37)-N1)-methyltransferase</fullName>
        <ecNumber evidence="10">2.1.1.228</ecNumber>
    </recommendedName>
    <alternativeName>
        <fullName evidence="10">M1G-methyltransferase</fullName>
    </alternativeName>
    <alternativeName>
        <fullName evidence="10">tRNA [GM37] methyltransferase</fullName>
    </alternativeName>
    <alternativeName>
        <fullName evidence="10">tRNA methyltransferase 5</fullName>
    </alternativeName>
</protein>
<dbReference type="InterPro" id="IPR030382">
    <property type="entry name" value="MeTrfase_TRM5/TYW2"/>
</dbReference>
<sequence length="449" mass="51197">MSRSYTLDLSPPPYNGPMDRLDKSLFQKTISVLAVEIEASRTTEILRNPVMKGALMDIPRHRNVLLSPADPQKRKLMLRFPNEADLPTPVAEYLAHAGFRFIKEQVVLDYDYWRTEEILHSFLPEELRDGSPHGYAAVGHIAHLNLNDEYLPYKYIIGQVILDKSRSLRTVVNKLNNIDTKFRIFQMELLAGEPSYVVEHSEQGCRFTFDFSKVYWNSRLHFEHERLVNVFNKEDVIVDVFAGVGPFCVPAGKKGCGVLANDLNPESYKYLQENVALSRVQELVRTYCEDGFEFIRAAVRRVYDEPFPAYKPRLSRTQLDELQKRIHSGEAAPDDVPSGPARNRISHFVMNLPGSAIEFLGALRGIMVDDERNLSGVYAEMPMIHCHCFSRALGGCEAEADILQRVEEQLGYPVNEDISLHFVRAVAPNKDMYCISFRLPSATGFAHRR</sequence>
<dbReference type="GO" id="GO:0002939">
    <property type="term" value="P:tRNA N1-guanine methylation"/>
    <property type="evidence" value="ECO:0007669"/>
    <property type="project" value="TreeGrafter"/>
</dbReference>
<comment type="subcellular location">
    <subcellularLocation>
        <location evidence="10">Mitochondrion matrix</location>
    </subcellularLocation>
    <subcellularLocation>
        <location evidence="10">Nucleus</location>
    </subcellularLocation>
    <subcellularLocation>
        <location evidence="10">Cytoplasm</location>
    </subcellularLocation>
    <text evidence="10">Predominantly in the mitochondria and in the nucleus.</text>
</comment>
<keyword evidence="4 10" id="KW-0808">Transferase</keyword>
<dbReference type="GO" id="GO:0052906">
    <property type="term" value="F:tRNA (guanine(37)-N1)-methyltransferase activity"/>
    <property type="evidence" value="ECO:0007669"/>
    <property type="project" value="UniProtKB-UniRule"/>
</dbReference>
<feature type="binding site" evidence="10">
    <location>
        <position position="224"/>
    </location>
    <ligand>
        <name>S-adenosyl-L-methionine</name>
        <dbReference type="ChEBI" id="CHEBI:59789"/>
    </ligand>
</feature>
<comment type="subunit">
    <text evidence="10">Monomer.</text>
</comment>
<dbReference type="EMBL" id="KN881675">
    <property type="protein sequence ID" value="KIY50428.1"/>
    <property type="molecule type" value="Genomic_DNA"/>
</dbReference>
<keyword evidence="6 10" id="KW-0819">tRNA processing</keyword>
<dbReference type="FunFam" id="3.30.300.110:FF:000001">
    <property type="entry name" value="tRNA (guanine(37)-N1)-methyltransferase"/>
    <property type="match status" value="1"/>
</dbReference>
<dbReference type="PANTHER" id="PTHR23245">
    <property type="entry name" value="TRNA METHYLTRANSFERASE"/>
    <property type="match status" value="1"/>
</dbReference>
<comment type="similarity">
    <text evidence="10">Belongs to the TRM5 / TYW2 family.</text>
</comment>
<keyword evidence="13" id="KW-1185">Reference proteome</keyword>
<evidence type="ECO:0000256" key="7">
    <source>
        <dbReference type="ARBA" id="ARBA00023128"/>
    </source>
</evidence>
<dbReference type="Proteomes" id="UP000054144">
    <property type="component" value="Unassembled WGS sequence"/>
</dbReference>
<keyword evidence="8 10" id="KW-0539">Nucleus</keyword>
<proteinExistence type="inferred from homology"/>
<dbReference type="Pfam" id="PF02475">
    <property type="entry name" value="TRM5-TYW2_MTfase"/>
    <property type="match status" value="1"/>
</dbReference>
<dbReference type="Pfam" id="PF25133">
    <property type="entry name" value="TYW2_N_2"/>
    <property type="match status" value="1"/>
</dbReference>
<organism evidence="12 13">
    <name type="scientific">Fistulina hepatica ATCC 64428</name>
    <dbReference type="NCBI Taxonomy" id="1128425"/>
    <lineage>
        <taxon>Eukaryota</taxon>
        <taxon>Fungi</taxon>
        <taxon>Dikarya</taxon>
        <taxon>Basidiomycota</taxon>
        <taxon>Agaricomycotina</taxon>
        <taxon>Agaricomycetes</taxon>
        <taxon>Agaricomycetidae</taxon>
        <taxon>Agaricales</taxon>
        <taxon>Fistulinaceae</taxon>
        <taxon>Fistulina</taxon>
    </lineage>
</organism>
<feature type="domain" description="SAM-dependent methyltransferase TRM5/TYW2-type" evidence="11">
    <location>
        <begin position="135"/>
        <end position="441"/>
    </location>
</feature>
<comment type="function">
    <text evidence="10">Specifically methylates the N1 position of guanosine-37 in various cytoplasmic and mitochondrial tRNAs. Methylation is not dependent on the nature of the nucleoside 5' of the target nucleoside. This is the first step in the biosynthesis of wybutosine (yW), a modified base adjacent to the anticodon of tRNAs and required for accurate decoding.</text>
</comment>
<dbReference type="GO" id="GO:0005634">
    <property type="term" value="C:nucleus"/>
    <property type="evidence" value="ECO:0007669"/>
    <property type="project" value="UniProtKB-SubCell"/>
</dbReference>
<dbReference type="PANTHER" id="PTHR23245:SF36">
    <property type="entry name" value="TRNA (GUANINE(37)-N1)-METHYLTRANSFERASE"/>
    <property type="match status" value="1"/>
</dbReference>
<evidence type="ECO:0000256" key="8">
    <source>
        <dbReference type="ARBA" id="ARBA00023242"/>
    </source>
</evidence>